<reference evidence="2 3" key="1">
    <citation type="submission" date="2016-10" db="EMBL/GenBank/DDBJ databases">
        <authorList>
            <person name="de Groot N.N."/>
        </authorList>
    </citation>
    <scope>NUCLEOTIDE SEQUENCE [LARGE SCALE GENOMIC DNA]</scope>
    <source>
        <strain evidence="2 3">DSM 5522</strain>
    </source>
</reference>
<dbReference type="RefSeq" id="WP_092871628.1">
    <property type="nucleotide sequence ID" value="NZ_FOJY01000006.1"/>
</dbReference>
<dbReference type="Gene3D" id="3.40.220.10">
    <property type="entry name" value="Leucine Aminopeptidase, subunit E, domain 1"/>
    <property type="match status" value="1"/>
</dbReference>
<dbReference type="SMART" id="SM00506">
    <property type="entry name" value="A1pp"/>
    <property type="match status" value="1"/>
</dbReference>
<evidence type="ECO:0000313" key="2">
    <source>
        <dbReference type="EMBL" id="SFA97906.1"/>
    </source>
</evidence>
<dbReference type="InterPro" id="IPR002589">
    <property type="entry name" value="Macro_dom"/>
</dbReference>
<dbReference type="CDD" id="cd02908">
    <property type="entry name" value="Macro_OAADPr_deacetylase"/>
    <property type="match status" value="1"/>
</dbReference>
<dbReference type="NCBIfam" id="NF003163">
    <property type="entry name" value="PRK04143.1"/>
    <property type="match status" value="1"/>
</dbReference>
<name>A0A1I0XBW0_9FIRM</name>
<keyword evidence="3" id="KW-1185">Reference proteome</keyword>
<dbReference type="AlphaFoldDB" id="A0A1I0XBW0"/>
<dbReference type="PROSITE" id="PS51154">
    <property type="entry name" value="MACRO"/>
    <property type="match status" value="1"/>
</dbReference>
<dbReference type="Proteomes" id="UP000198838">
    <property type="component" value="Unassembled WGS sequence"/>
</dbReference>
<evidence type="ECO:0000259" key="1">
    <source>
        <dbReference type="PROSITE" id="PS51154"/>
    </source>
</evidence>
<sequence>MNQDERRRYLITELLKENPRYNEIEIPTDIEEQKTLLRGLMNIRMAAPMTGEFENIQNEYLKECLNEKGIVHIEDLEPVKEGIYLWKGDITRLATDAVVNAANSEMTGCYQPNHDCIDNCIHTYAGIQLRNFCQELMDELKNIYGKFYEEQTGIAKITPAYNLPCKYVIHTVGPVVKDGNLTAEHEELLRSCYVSCLDIAELNELESIALCCVSTGTYMFPEERAAQIAVETVNEFKESKQSKMKIIFNVYRQEDYQAYKAILG</sequence>
<evidence type="ECO:0000313" key="3">
    <source>
        <dbReference type="Proteomes" id="UP000198838"/>
    </source>
</evidence>
<accession>A0A1I0XBW0</accession>
<dbReference type="SUPFAM" id="SSF52949">
    <property type="entry name" value="Macro domain-like"/>
    <property type="match status" value="1"/>
</dbReference>
<protein>
    <submittedName>
        <fullName evidence="2">O-acetyl-ADP-ribose deacetylase (Regulator of RNase III), contains Macro domain</fullName>
    </submittedName>
</protein>
<dbReference type="InterPro" id="IPR043472">
    <property type="entry name" value="Macro_dom-like"/>
</dbReference>
<dbReference type="Pfam" id="PF01661">
    <property type="entry name" value="Macro"/>
    <property type="match status" value="1"/>
</dbReference>
<dbReference type="EMBL" id="FOJY01000006">
    <property type="protein sequence ID" value="SFA97906.1"/>
    <property type="molecule type" value="Genomic_DNA"/>
</dbReference>
<dbReference type="PANTHER" id="PTHR11106">
    <property type="entry name" value="GANGLIOSIDE INDUCED DIFFERENTIATION ASSOCIATED PROTEIN 2-RELATED"/>
    <property type="match status" value="1"/>
</dbReference>
<gene>
    <name evidence="2" type="ORF">SAMN05216249_10649</name>
</gene>
<proteinExistence type="predicted"/>
<dbReference type="STRING" id="1120918.SAMN05216249_10649"/>
<dbReference type="PANTHER" id="PTHR11106:SF27">
    <property type="entry name" value="MACRO DOMAIN-CONTAINING PROTEIN"/>
    <property type="match status" value="1"/>
</dbReference>
<feature type="domain" description="Macro" evidence="1">
    <location>
        <begin position="70"/>
        <end position="264"/>
    </location>
</feature>
<organism evidence="2 3">
    <name type="scientific">Acetitomaculum ruminis DSM 5522</name>
    <dbReference type="NCBI Taxonomy" id="1120918"/>
    <lineage>
        <taxon>Bacteria</taxon>
        <taxon>Bacillati</taxon>
        <taxon>Bacillota</taxon>
        <taxon>Clostridia</taxon>
        <taxon>Lachnospirales</taxon>
        <taxon>Lachnospiraceae</taxon>
        <taxon>Acetitomaculum</taxon>
    </lineage>
</organism>
<dbReference type="OrthoDB" id="6194521at2"/>